<evidence type="ECO:0000256" key="3">
    <source>
        <dbReference type="ARBA" id="ARBA00022475"/>
    </source>
</evidence>
<feature type="transmembrane region" description="Helical" evidence="7">
    <location>
        <begin position="189"/>
        <end position="208"/>
    </location>
</feature>
<keyword evidence="6 7" id="KW-0472">Membrane</keyword>
<organism evidence="8">
    <name type="scientific">Entomoneis paludosa</name>
    <dbReference type="NCBI Taxonomy" id="265537"/>
    <lineage>
        <taxon>Eukaryota</taxon>
        <taxon>Sar</taxon>
        <taxon>Stramenopiles</taxon>
        <taxon>Ochrophyta</taxon>
        <taxon>Bacillariophyta</taxon>
        <taxon>Bacillariophyceae</taxon>
        <taxon>Bacillariophycidae</taxon>
        <taxon>Entomoneidaceae</taxon>
        <taxon>Entomoneis</taxon>
    </lineage>
</organism>
<reference evidence="8" key="1">
    <citation type="submission" date="2021-01" db="EMBL/GenBank/DDBJ databases">
        <authorList>
            <person name="Corre E."/>
            <person name="Pelletier E."/>
            <person name="Niang G."/>
            <person name="Scheremetjew M."/>
            <person name="Finn R."/>
            <person name="Kale V."/>
            <person name="Holt S."/>
            <person name="Cochrane G."/>
            <person name="Meng A."/>
            <person name="Brown T."/>
            <person name="Cohen L."/>
        </authorList>
    </citation>
    <scope>NUCLEOTIDE SEQUENCE</scope>
    <source>
        <strain evidence="8">CCMP125</strain>
    </source>
</reference>
<evidence type="ECO:0000313" key="8">
    <source>
        <dbReference type="EMBL" id="CAD9944211.1"/>
    </source>
</evidence>
<feature type="transmembrane region" description="Helical" evidence="7">
    <location>
        <begin position="398"/>
        <end position="418"/>
    </location>
</feature>
<feature type="transmembrane region" description="Helical" evidence="7">
    <location>
        <begin position="362"/>
        <end position="386"/>
    </location>
</feature>
<name>A0A7S2V9V2_9STRA</name>
<dbReference type="PIRSF" id="PIRSF004810">
    <property type="entry name" value="ChrA"/>
    <property type="match status" value="1"/>
</dbReference>
<sequence>MSLIMVPTTTESNALTMVDAPTGWVDEELAESQSLPQQPEPKEEASFGTRLGQVALAAFPLGWTAFGDTTEQIAAIEQMVVVQPPQHDAWMDADEFQELSSLAQALPGPWATQLFLACAMCHAGPWGGLVALILWMGPGVTLLTVAGLWMPSLLDADPGWTFWLAGVAPAAVALVWHSSLNVCRTLDKLGWVLALASCGATVFMDHEMQHVIAMPDTKCTFPMLMIAGGLLAVLDALVGPRLGTYKEVTTDLEKTSRHMSFPLWTSFLILELWLVLLLVAVLLAQVIFPNNDYAAIFSQFFRMGSVVFGGEESLLPMMTTELIPSWFSQQDFSMGLALTQAAPGSIFNLAAYMGAVQKGNLFLSWTAVASIYAPSFLFLLAALPLWSKLRQVVAFQAFVKGVNAVSIGFMGAMCVFLWESNIARVTDVILLVVCLGLIYFLQVSAPTVVAMAILLGPLLND</sequence>
<evidence type="ECO:0000256" key="4">
    <source>
        <dbReference type="ARBA" id="ARBA00022692"/>
    </source>
</evidence>
<accession>A0A7S2V9V2</accession>
<dbReference type="GO" id="GO:0015109">
    <property type="term" value="F:chromate transmembrane transporter activity"/>
    <property type="evidence" value="ECO:0007669"/>
    <property type="project" value="InterPro"/>
</dbReference>
<feature type="transmembrane region" description="Helical" evidence="7">
    <location>
        <begin position="332"/>
        <end position="355"/>
    </location>
</feature>
<keyword evidence="5 7" id="KW-1133">Transmembrane helix</keyword>
<dbReference type="InterPro" id="IPR003370">
    <property type="entry name" value="Chromate_transpt"/>
</dbReference>
<comment type="subcellular location">
    <subcellularLocation>
        <location evidence="1">Cell membrane</location>
        <topology evidence="1">Multi-pass membrane protein</topology>
    </subcellularLocation>
</comment>
<dbReference type="PANTHER" id="PTHR33567:SF3">
    <property type="entry name" value="CHROMATE ION TRANSPORTER (EUROFUNG)"/>
    <property type="match status" value="1"/>
</dbReference>
<keyword evidence="3" id="KW-1003">Cell membrane</keyword>
<keyword evidence="4 7" id="KW-0812">Transmembrane</keyword>
<dbReference type="GO" id="GO:0005886">
    <property type="term" value="C:plasma membrane"/>
    <property type="evidence" value="ECO:0007669"/>
    <property type="project" value="UniProtKB-SubCell"/>
</dbReference>
<feature type="transmembrane region" description="Helical" evidence="7">
    <location>
        <begin position="220"/>
        <end position="240"/>
    </location>
</feature>
<dbReference type="InterPro" id="IPR014047">
    <property type="entry name" value="Chr_Tranpt_l_chain"/>
</dbReference>
<feature type="transmembrane region" description="Helical" evidence="7">
    <location>
        <begin position="430"/>
        <end position="455"/>
    </location>
</feature>
<comment type="similarity">
    <text evidence="2">Belongs to the chromate ion transporter (CHR) (TC 2.A.51) family.</text>
</comment>
<evidence type="ECO:0000256" key="1">
    <source>
        <dbReference type="ARBA" id="ARBA00004651"/>
    </source>
</evidence>
<evidence type="ECO:0000256" key="5">
    <source>
        <dbReference type="ARBA" id="ARBA00022989"/>
    </source>
</evidence>
<feature type="transmembrane region" description="Helical" evidence="7">
    <location>
        <begin position="261"/>
        <end position="288"/>
    </location>
</feature>
<dbReference type="Pfam" id="PF02417">
    <property type="entry name" value="Chromate_transp"/>
    <property type="match status" value="2"/>
</dbReference>
<evidence type="ECO:0000256" key="7">
    <source>
        <dbReference type="SAM" id="Phobius"/>
    </source>
</evidence>
<dbReference type="PANTHER" id="PTHR33567">
    <property type="entry name" value="CHROMATE ION TRANSPORTER (EUROFUNG)"/>
    <property type="match status" value="1"/>
</dbReference>
<evidence type="ECO:0008006" key="9">
    <source>
        <dbReference type="Google" id="ProtNLM"/>
    </source>
</evidence>
<gene>
    <name evidence="8" type="ORF">APAL1065_LOCUS2222</name>
</gene>
<dbReference type="AlphaFoldDB" id="A0A7S2V9V2"/>
<evidence type="ECO:0000256" key="6">
    <source>
        <dbReference type="ARBA" id="ARBA00023136"/>
    </source>
</evidence>
<dbReference type="EMBL" id="HBHT01003304">
    <property type="protein sequence ID" value="CAD9944211.1"/>
    <property type="molecule type" value="Transcribed_RNA"/>
</dbReference>
<feature type="transmembrane region" description="Helical" evidence="7">
    <location>
        <begin position="160"/>
        <end position="177"/>
    </location>
</feature>
<evidence type="ECO:0000256" key="2">
    <source>
        <dbReference type="ARBA" id="ARBA00005262"/>
    </source>
</evidence>
<proteinExistence type="inferred from homology"/>
<protein>
    <recommendedName>
        <fullName evidence="9">Chromate transporter</fullName>
    </recommendedName>
</protein>
<feature type="transmembrane region" description="Helical" evidence="7">
    <location>
        <begin position="129"/>
        <end position="154"/>
    </location>
</feature>